<evidence type="ECO:0000256" key="3">
    <source>
        <dbReference type="ARBA" id="ARBA00022692"/>
    </source>
</evidence>
<evidence type="ECO:0000256" key="5">
    <source>
        <dbReference type="ARBA" id="ARBA00022989"/>
    </source>
</evidence>
<dbReference type="VEuPathDB" id="HostDB:ENSMMUG00000051095"/>
<dbReference type="GeneID" id="106995742"/>
<dbReference type="PANTHER" id="PTHR23037">
    <property type="entry name" value="CYTOKINE RECEPTOR"/>
    <property type="match status" value="1"/>
</dbReference>
<dbReference type="SUPFAM" id="SSF49265">
    <property type="entry name" value="Fibronectin type III"/>
    <property type="match status" value="2"/>
</dbReference>
<evidence type="ECO:0000256" key="11">
    <source>
        <dbReference type="ARBA" id="ARBA00068087"/>
    </source>
</evidence>
<gene>
    <name evidence="17" type="primary">CRLF2</name>
</gene>
<evidence type="ECO:0000256" key="8">
    <source>
        <dbReference type="ARBA" id="ARBA00023170"/>
    </source>
</evidence>
<reference evidence="18" key="1">
    <citation type="journal article" date="2007" name="Science">
        <title>Evolutionary and biomedical insights from the rhesus macaque genome.</title>
        <authorList>
            <person name="Gibbs R.A."/>
            <person name="Rogers J."/>
            <person name="Katze M.G."/>
            <person name="Bumgarner R."/>
            <person name="Weinstock G.M."/>
            <person name="Mardis E.R."/>
            <person name="Remington K.A."/>
            <person name="Strausberg R.L."/>
            <person name="Venter J.C."/>
            <person name="Wilson R.K."/>
            <person name="Batzer M.A."/>
            <person name="Bustamante C.D."/>
            <person name="Eichler E.E."/>
            <person name="Hahn M.W."/>
            <person name="Hardison R.C."/>
            <person name="Makova K.D."/>
            <person name="Miller W."/>
            <person name="Milosavljevic A."/>
            <person name="Palermo R.E."/>
            <person name="Siepel A."/>
            <person name="Sikela J.M."/>
            <person name="Attaway T."/>
            <person name="Bell S."/>
            <person name="Bernard K.E."/>
            <person name="Buhay C.J."/>
            <person name="Chandrabose M.N."/>
            <person name="Dao M."/>
            <person name="Davis C."/>
            <person name="Delehaunty K.D."/>
            <person name="Ding Y."/>
            <person name="Dinh H.H."/>
            <person name="Dugan-Rocha S."/>
            <person name="Fulton L.A."/>
            <person name="Gabisi R.A."/>
            <person name="Garner T.T."/>
            <person name="Godfrey J."/>
            <person name="Hawes A.C."/>
            <person name="Hernandez J."/>
            <person name="Hines S."/>
            <person name="Holder M."/>
            <person name="Hume J."/>
            <person name="Jhangiani S.N."/>
            <person name="Joshi V."/>
            <person name="Khan Z.M."/>
            <person name="Kirkness E.F."/>
            <person name="Cree A."/>
            <person name="Fowler R.G."/>
            <person name="Lee S."/>
            <person name="Lewis L.R."/>
            <person name="Li Z."/>
            <person name="Liu Y.-S."/>
            <person name="Moore S.M."/>
            <person name="Muzny D."/>
            <person name="Nazareth L.V."/>
            <person name="Ngo D.N."/>
            <person name="Okwuonu G.O."/>
            <person name="Pai G."/>
            <person name="Parker D."/>
            <person name="Paul H.A."/>
            <person name="Pfannkoch C."/>
            <person name="Pohl C.S."/>
            <person name="Rogers Y.-H.C."/>
            <person name="Ruiz S.J."/>
            <person name="Sabo A."/>
            <person name="Santibanez J."/>
            <person name="Schneider B.W."/>
            <person name="Smith S.M."/>
            <person name="Sodergren E."/>
            <person name="Svatek A.F."/>
            <person name="Utterback T.R."/>
            <person name="Vattathil S."/>
            <person name="Warren W."/>
            <person name="White C.S."/>
            <person name="Chinwalla A.T."/>
            <person name="Feng Y."/>
            <person name="Halpern A.L."/>
            <person name="Hillier L.W."/>
            <person name="Huang X."/>
            <person name="Minx P."/>
            <person name="Nelson J.O."/>
            <person name="Pepin K.H."/>
            <person name="Qin X."/>
            <person name="Sutton G.G."/>
            <person name="Venter E."/>
            <person name="Walenz B.P."/>
            <person name="Wallis J.W."/>
            <person name="Worley K.C."/>
            <person name="Yang S.-P."/>
            <person name="Jones S.M."/>
            <person name="Marra M.A."/>
            <person name="Rocchi M."/>
            <person name="Schein J.E."/>
            <person name="Baertsch R."/>
            <person name="Clarke L."/>
            <person name="Csuros M."/>
            <person name="Glasscock J."/>
            <person name="Harris R.A."/>
            <person name="Havlak P."/>
            <person name="Jackson A.R."/>
            <person name="Jiang H."/>
            <person name="Liu Y."/>
            <person name="Messina D.N."/>
            <person name="Shen Y."/>
            <person name="Song H.X.-Z."/>
            <person name="Wylie T."/>
            <person name="Zhang L."/>
            <person name="Birney E."/>
            <person name="Han K."/>
            <person name="Konkel M.K."/>
            <person name="Lee J."/>
            <person name="Smit A.F.A."/>
            <person name="Ullmer B."/>
            <person name="Wang H."/>
            <person name="Xing J."/>
            <person name="Burhans R."/>
            <person name="Cheng Z."/>
            <person name="Karro J.E."/>
            <person name="Ma J."/>
            <person name="Raney B."/>
            <person name="She X."/>
            <person name="Cox M.J."/>
            <person name="Demuth J.P."/>
            <person name="Dumas L.J."/>
            <person name="Han S.-G."/>
            <person name="Hopkins J."/>
            <person name="Karimpour-Fard A."/>
            <person name="Kim Y.H."/>
            <person name="Pollack J.R."/>
            <person name="Vinar T."/>
            <person name="Addo-Quaye C."/>
            <person name="Degenhardt J."/>
            <person name="Denby A."/>
            <person name="Hubisz M.J."/>
            <person name="Indap A."/>
            <person name="Kosiol C."/>
            <person name="Lahn B.T."/>
            <person name="Lawson H.A."/>
            <person name="Marklein A."/>
            <person name="Nielsen R."/>
            <person name="Vallender E.J."/>
            <person name="Clark A.G."/>
            <person name="Ferguson B."/>
            <person name="Hernandez R.D."/>
            <person name="Hirani K."/>
            <person name="Kehrer-Sawatzki H."/>
            <person name="Kolb J."/>
            <person name="Patil S."/>
            <person name="Pu L.-L."/>
            <person name="Ren Y."/>
            <person name="Smith D.G."/>
            <person name="Wheeler D.A."/>
            <person name="Schenck I."/>
            <person name="Ball E.V."/>
            <person name="Chen R."/>
            <person name="Cooper D.N."/>
            <person name="Giardine B."/>
            <person name="Hsu F."/>
            <person name="Kent W.J."/>
            <person name="Lesk A."/>
            <person name="Nelson D.L."/>
            <person name="O'brien W.E."/>
            <person name="Pruefer K."/>
            <person name="Stenson P.D."/>
            <person name="Wallace J.C."/>
            <person name="Ke H."/>
            <person name="Liu X.-M."/>
            <person name="Wang P."/>
            <person name="Xiang A.P."/>
            <person name="Yang F."/>
            <person name="Barber G.P."/>
            <person name="Haussler D."/>
            <person name="Karolchik D."/>
            <person name="Kern A.D."/>
            <person name="Kuhn R.M."/>
            <person name="Smith K.E."/>
            <person name="Zwieg A.S."/>
        </authorList>
    </citation>
    <scope>NUCLEOTIDE SEQUENCE [LARGE SCALE GENOMIC DNA]</scope>
    <source>
        <strain evidence="18">17573</strain>
    </source>
</reference>
<dbReference type="Bgee" id="ENSMMUG00000051095">
    <property type="expression patterns" value="Expressed in adipose tissue"/>
</dbReference>
<reference evidence="17" key="4">
    <citation type="submission" date="2025-09" db="UniProtKB">
        <authorList>
            <consortium name="Ensembl"/>
        </authorList>
    </citation>
    <scope>IDENTIFICATION</scope>
    <source>
        <strain evidence="17">17573</strain>
    </source>
</reference>
<evidence type="ECO:0000256" key="12">
    <source>
        <dbReference type="ARBA" id="ARBA00077227"/>
    </source>
</evidence>
<evidence type="ECO:0000256" key="9">
    <source>
        <dbReference type="ARBA" id="ARBA00023180"/>
    </source>
</evidence>
<dbReference type="KEGG" id="mcc:106995742"/>
<feature type="transmembrane region" description="Helical" evidence="14">
    <location>
        <begin position="254"/>
        <end position="273"/>
    </location>
</feature>
<feature type="domain" description="Cytokine receptor-like factor 2-like D2" evidence="15">
    <location>
        <begin position="141"/>
        <end position="234"/>
    </location>
</feature>
<dbReference type="Pfam" id="PF21605">
    <property type="entry name" value="CRLF2-like_D2"/>
    <property type="match status" value="1"/>
</dbReference>
<evidence type="ECO:0000256" key="7">
    <source>
        <dbReference type="ARBA" id="ARBA00023157"/>
    </source>
</evidence>
<comment type="subcellular location">
    <subcellularLocation>
        <location evidence="1">Membrane</location>
        <topology evidence="1">Single-pass type I membrane protein</topology>
    </subcellularLocation>
</comment>
<dbReference type="RefSeq" id="XP_028697803.1">
    <property type="nucleotide sequence ID" value="XM_028841970.1"/>
</dbReference>
<dbReference type="SMR" id="A0A5F7ZUT3"/>
<feature type="compositionally biased region" description="Low complexity" evidence="13">
    <location>
        <begin position="360"/>
        <end position="369"/>
    </location>
</feature>
<evidence type="ECO:0000256" key="6">
    <source>
        <dbReference type="ARBA" id="ARBA00023136"/>
    </source>
</evidence>
<dbReference type="GO" id="GO:0019955">
    <property type="term" value="F:cytokine binding"/>
    <property type="evidence" value="ECO:0000318"/>
    <property type="project" value="GO_Central"/>
</dbReference>
<keyword evidence="7" id="KW-1015">Disulfide bond</keyword>
<comment type="function">
    <text evidence="10">Receptor for thymic stromal lymphopoietin (TSLP). Forms a functional complex with TSLP and IL7R which is capable of stimulating cell proliferation through activation of STAT3 and STAT5. Also activates JAK2. Implicated in the development of the hematopoietic system.</text>
</comment>
<evidence type="ECO:0000256" key="4">
    <source>
        <dbReference type="ARBA" id="ARBA00022729"/>
    </source>
</evidence>
<evidence type="ECO:0000256" key="14">
    <source>
        <dbReference type="SAM" id="Phobius"/>
    </source>
</evidence>
<evidence type="ECO:0000313" key="18">
    <source>
        <dbReference type="Proteomes" id="UP000006718"/>
    </source>
</evidence>
<protein>
    <recommendedName>
        <fullName evidence="11">Cytokine receptor-like factor 2</fullName>
    </recommendedName>
    <alternativeName>
        <fullName evidence="12">Thymic stromal lymphopoietin protein receptor</fullName>
    </alternativeName>
</protein>
<keyword evidence="5 14" id="KW-1133">Transmembrane helix</keyword>
<dbReference type="Gene3D" id="2.60.40.10">
    <property type="entry name" value="Immunoglobulins"/>
    <property type="match status" value="2"/>
</dbReference>
<evidence type="ECO:0000256" key="10">
    <source>
        <dbReference type="ARBA" id="ARBA00058201"/>
    </source>
</evidence>
<dbReference type="FunCoup" id="A0A5F7ZUT3">
    <property type="interactions" value="374"/>
</dbReference>
<evidence type="ECO:0000259" key="15">
    <source>
        <dbReference type="Pfam" id="PF21605"/>
    </source>
</evidence>
<keyword evidence="8" id="KW-0675">Receptor</keyword>
<dbReference type="PANTHER" id="PTHR23037:SF35">
    <property type="entry name" value="FIBRONECTIN TYPE-III DOMAIN-CONTAINING PROTEIN"/>
    <property type="match status" value="1"/>
</dbReference>
<feature type="domain" description="Cytokine receptor-like factor 2-like" evidence="16">
    <location>
        <begin position="54"/>
        <end position="132"/>
    </location>
</feature>
<keyword evidence="9" id="KW-0325">Glycoprotein</keyword>
<dbReference type="AlphaFoldDB" id="A0A5F7ZUT3"/>
<dbReference type="GO" id="GO:0043235">
    <property type="term" value="C:receptor complex"/>
    <property type="evidence" value="ECO:0000318"/>
    <property type="project" value="GO_Central"/>
</dbReference>
<evidence type="ECO:0000256" key="1">
    <source>
        <dbReference type="ARBA" id="ARBA00004479"/>
    </source>
</evidence>
<dbReference type="FunFam" id="2.60.40.10:FF:001547">
    <property type="entry name" value="Cytokine receptor-like factor 2"/>
    <property type="match status" value="1"/>
</dbReference>
<dbReference type="GeneTree" id="ENSGT00510000049974"/>
<dbReference type="InterPro" id="IPR053856">
    <property type="entry name" value="TSLPR_D1"/>
</dbReference>
<evidence type="ECO:0000259" key="16">
    <source>
        <dbReference type="Pfam" id="PF22012"/>
    </source>
</evidence>
<dbReference type="InterPro" id="IPR003961">
    <property type="entry name" value="FN3_dom"/>
</dbReference>
<dbReference type="GO" id="GO:0009897">
    <property type="term" value="C:external side of plasma membrane"/>
    <property type="evidence" value="ECO:0000318"/>
    <property type="project" value="GO_Central"/>
</dbReference>
<feature type="region of interest" description="Disordered" evidence="13">
    <location>
        <begin position="323"/>
        <end position="369"/>
    </location>
</feature>
<reference evidence="17" key="2">
    <citation type="submission" date="2019-01" db="EMBL/GenBank/DDBJ databases">
        <authorList>
            <person name="Graves T."/>
            <person name="Eichler E.E."/>
            <person name="Wilson R.K."/>
        </authorList>
    </citation>
    <scope>NUCLEOTIDE SEQUENCE [LARGE SCALE GENOMIC DNA]</scope>
    <source>
        <strain evidence="17">17573</strain>
    </source>
</reference>
<dbReference type="OrthoDB" id="8803253at2759"/>
<dbReference type="Ensembl" id="ENSMMUT00000105536.1">
    <property type="protein sequence ID" value="ENSMMUP00000068392.1"/>
    <property type="gene ID" value="ENSMMUG00000051095.1"/>
</dbReference>
<dbReference type="STRING" id="9544.ENSMMUP00000068392"/>
<evidence type="ECO:0000313" key="17">
    <source>
        <dbReference type="Ensembl" id="ENSMMUP00000068392.1"/>
    </source>
</evidence>
<accession>A0A5F7ZUT3</accession>
<dbReference type="GO" id="GO:0008284">
    <property type="term" value="P:positive regulation of cell population proliferation"/>
    <property type="evidence" value="ECO:0000318"/>
    <property type="project" value="GO_Central"/>
</dbReference>
<dbReference type="GO" id="GO:0019221">
    <property type="term" value="P:cytokine-mediated signaling pathway"/>
    <property type="evidence" value="ECO:0000318"/>
    <property type="project" value="GO_Central"/>
</dbReference>
<dbReference type="OMA" id="DLNFQWH"/>
<reference evidence="17" key="3">
    <citation type="submission" date="2025-08" db="UniProtKB">
        <authorList>
            <consortium name="Ensembl"/>
        </authorList>
    </citation>
    <scope>IDENTIFICATION</scope>
    <source>
        <strain evidence="17">17573</strain>
    </source>
</reference>
<keyword evidence="18" id="KW-1185">Reference proteome</keyword>
<proteinExistence type="inferred from homology"/>
<dbReference type="InterPro" id="IPR048648">
    <property type="entry name" value="CRLF2-like_D2"/>
</dbReference>
<dbReference type="FunFam" id="2.60.40.10:FF:002401">
    <property type="entry name" value="Cytokine receptor like factor 2"/>
    <property type="match status" value="1"/>
</dbReference>
<keyword evidence="3 14" id="KW-0812">Transmembrane</keyword>
<dbReference type="InterPro" id="IPR036116">
    <property type="entry name" value="FN3_sf"/>
</dbReference>
<keyword evidence="4" id="KW-0732">Signal</keyword>
<evidence type="ECO:0000256" key="2">
    <source>
        <dbReference type="ARBA" id="ARBA00008159"/>
    </source>
</evidence>
<organism evidence="17 18">
    <name type="scientific">Macaca mulatta</name>
    <name type="common">Rhesus macaque</name>
    <dbReference type="NCBI Taxonomy" id="9544"/>
    <lineage>
        <taxon>Eukaryota</taxon>
        <taxon>Metazoa</taxon>
        <taxon>Chordata</taxon>
        <taxon>Craniata</taxon>
        <taxon>Vertebrata</taxon>
        <taxon>Euteleostomi</taxon>
        <taxon>Mammalia</taxon>
        <taxon>Eutheria</taxon>
        <taxon>Euarchontoglires</taxon>
        <taxon>Primates</taxon>
        <taxon>Haplorrhini</taxon>
        <taxon>Catarrhini</taxon>
        <taxon>Cercopithecidae</taxon>
        <taxon>Cercopithecinae</taxon>
        <taxon>Macaca</taxon>
    </lineage>
</organism>
<dbReference type="InParanoid" id="A0A5F7ZUT3"/>
<dbReference type="CTD" id="64109"/>
<name>A0A5F7ZUT3_MACMU</name>
<dbReference type="GO" id="GO:0004896">
    <property type="term" value="F:cytokine receptor activity"/>
    <property type="evidence" value="ECO:0000318"/>
    <property type="project" value="GO_Central"/>
</dbReference>
<comment type="similarity">
    <text evidence="2">Belongs to the type I cytokine receptor family. Type 5 subfamily.</text>
</comment>
<dbReference type="InterPro" id="IPR013783">
    <property type="entry name" value="Ig-like_fold"/>
</dbReference>
<dbReference type="CDD" id="cd00063">
    <property type="entry name" value="FN3"/>
    <property type="match status" value="1"/>
</dbReference>
<dbReference type="Proteomes" id="UP000006718">
    <property type="component" value="Chromosome X"/>
</dbReference>
<evidence type="ECO:0000256" key="13">
    <source>
        <dbReference type="SAM" id="MobiDB-lite"/>
    </source>
</evidence>
<keyword evidence="6 14" id="KW-0472">Membrane</keyword>
<sequence>MSHERSASGRFLRTSLSTPVSGMGRLVLLWGAAVFLLGSWMALGQVATGEGLQIQIIYFNLETVQVTWNASHYPRSNLSFHYKFSRDEAYDQCTVYILQEGHTSGCLLDAEQQDDILYFSIRNGTHPVFTASRWIFYYLKPSSPKQVSFSWHQDAVTLTCSDLSYRGLLYEVQYRSPFDTEWQSKQENTCNVTIEDLDAEKCYAFRARVKAMEDAYGPDTYPSDWSEVTCWQRGETRDSCPEPRTPPKPKLSKFMLVSSLAILLMVCLLLLSLRKLWRVKKFLMPSVPDPKSTFPGLFEIHQGNFQEWITDTQNVAHLHKIAGAEPEGGPEESLVVQLAKTEAESPRTPDPQTEDGKASGGSLLLPHQPPLQGGDVVTLGGFTFVMNDSSYVAL</sequence>
<dbReference type="Pfam" id="PF22012">
    <property type="entry name" value="TSLPR_D1"/>
    <property type="match status" value="1"/>
</dbReference>